<dbReference type="GO" id="GO:0046872">
    <property type="term" value="F:metal ion binding"/>
    <property type="evidence" value="ECO:0007669"/>
    <property type="project" value="UniProtKB-KW"/>
</dbReference>
<dbReference type="PROSITE" id="PS00584">
    <property type="entry name" value="PFKB_KINASES_2"/>
    <property type="match status" value="1"/>
</dbReference>
<dbReference type="AlphaFoldDB" id="A0A381Y2B0"/>
<dbReference type="PRINTS" id="PR00990">
    <property type="entry name" value="RIBOKINASE"/>
</dbReference>
<dbReference type="InterPro" id="IPR002173">
    <property type="entry name" value="Carboh/pur_kinase_PfkB_CS"/>
</dbReference>
<evidence type="ECO:0000256" key="5">
    <source>
        <dbReference type="ARBA" id="ARBA00022723"/>
    </source>
</evidence>
<dbReference type="PANTHER" id="PTHR10584">
    <property type="entry name" value="SUGAR KINASE"/>
    <property type="match status" value="1"/>
</dbReference>
<dbReference type="GO" id="GO:0004747">
    <property type="term" value="F:ribokinase activity"/>
    <property type="evidence" value="ECO:0007669"/>
    <property type="project" value="UniProtKB-EC"/>
</dbReference>
<dbReference type="HAMAP" id="MF_01987">
    <property type="entry name" value="Ribokinase"/>
    <property type="match status" value="1"/>
</dbReference>
<dbReference type="InterPro" id="IPR029056">
    <property type="entry name" value="Ribokinase-like"/>
</dbReference>
<dbReference type="SUPFAM" id="SSF53613">
    <property type="entry name" value="Ribokinase-like"/>
    <property type="match status" value="1"/>
</dbReference>
<dbReference type="Pfam" id="PF00294">
    <property type="entry name" value="PfkB"/>
    <property type="match status" value="1"/>
</dbReference>
<reference evidence="13" key="1">
    <citation type="submission" date="2018-05" db="EMBL/GenBank/DDBJ databases">
        <authorList>
            <person name="Lanie J.A."/>
            <person name="Ng W.-L."/>
            <person name="Kazmierczak K.M."/>
            <person name="Andrzejewski T.M."/>
            <person name="Davidsen T.M."/>
            <person name="Wayne K.J."/>
            <person name="Tettelin H."/>
            <person name="Glass J.I."/>
            <person name="Rusch D."/>
            <person name="Podicherti R."/>
            <person name="Tsui H.-C.T."/>
            <person name="Winkler M.E."/>
        </authorList>
    </citation>
    <scope>NUCLEOTIDE SEQUENCE</scope>
</reference>
<dbReference type="EMBL" id="UINC01017065">
    <property type="protein sequence ID" value="SVA70547.1"/>
    <property type="molecule type" value="Genomic_DNA"/>
</dbReference>
<keyword evidence="11" id="KW-0119">Carbohydrate metabolism</keyword>
<evidence type="ECO:0000256" key="11">
    <source>
        <dbReference type="ARBA" id="ARBA00023277"/>
    </source>
</evidence>
<evidence type="ECO:0000313" key="13">
    <source>
        <dbReference type="EMBL" id="SVA70547.1"/>
    </source>
</evidence>
<keyword evidence="8" id="KW-0067">ATP-binding</keyword>
<comment type="similarity">
    <text evidence="1">Belongs to the carbohydrate kinase PfkB family.</text>
</comment>
<organism evidence="13">
    <name type="scientific">marine metagenome</name>
    <dbReference type="NCBI Taxonomy" id="408172"/>
    <lineage>
        <taxon>unclassified sequences</taxon>
        <taxon>metagenomes</taxon>
        <taxon>ecological metagenomes</taxon>
    </lineage>
</organism>
<evidence type="ECO:0000256" key="4">
    <source>
        <dbReference type="ARBA" id="ARBA00022679"/>
    </source>
</evidence>
<evidence type="ECO:0000256" key="2">
    <source>
        <dbReference type="ARBA" id="ARBA00012035"/>
    </source>
</evidence>
<evidence type="ECO:0000256" key="9">
    <source>
        <dbReference type="ARBA" id="ARBA00022842"/>
    </source>
</evidence>
<feature type="domain" description="Carbohydrate kinase PfkB" evidence="12">
    <location>
        <begin position="2"/>
        <end position="297"/>
    </location>
</feature>
<keyword evidence="9" id="KW-0460">Magnesium</keyword>
<keyword evidence="10" id="KW-0630">Potassium</keyword>
<evidence type="ECO:0000256" key="6">
    <source>
        <dbReference type="ARBA" id="ARBA00022741"/>
    </source>
</evidence>
<keyword evidence="6" id="KW-0547">Nucleotide-binding</keyword>
<gene>
    <name evidence="13" type="ORF">METZ01_LOCUS123401</name>
</gene>
<evidence type="ECO:0000256" key="1">
    <source>
        <dbReference type="ARBA" id="ARBA00010688"/>
    </source>
</evidence>
<protein>
    <recommendedName>
        <fullName evidence="3">Ribokinase</fullName>
        <ecNumber evidence="2">2.7.1.15</ecNumber>
    </recommendedName>
</protein>
<accession>A0A381Y2B0</accession>
<dbReference type="EC" id="2.7.1.15" evidence="2"/>
<evidence type="ECO:0000256" key="7">
    <source>
        <dbReference type="ARBA" id="ARBA00022777"/>
    </source>
</evidence>
<dbReference type="InterPro" id="IPR011877">
    <property type="entry name" value="Ribokinase"/>
</dbReference>
<dbReference type="GO" id="GO:0006014">
    <property type="term" value="P:D-ribose metabolic process"/>
    <property type="evidence" value="ECO:0007669"/>
    <property type="project" value="InterPro"/>
</dbReference>
<name>A0A381Y2B0_9ZZZZ</name>
<dbReference type="InterPro" id="IPR011611">
    <property type="entry name" value="PfkB_dom"/>
</dbReference>
<dbReference type="PANTHER" id="PTHR10584:SF166">
    <property type="entry name" value="RIBOKINASE"/>
    <property type="match status" value="1"/>
</dbReference>
<dbReference type="CDD" id="cd01174">
    <property type="entry name" value="ribokinase"/>
    <property type="match status" value="1"/>
</dbReference>
<keyword evidence="7" id="KW-0418">Kinase</keyword>
<evidence type="ECO:0000256" key="3">
    <source>
        <dbReference type="ARBA" id="ARBA00016943"/>
    </source>
</evidence>
<dbReference type="GO" id="GO:0005524">
    <property type="term" value="F:ATP binding"/>
    <property type="evidence" value="ECO:0007669"/>
    <property type="project" value="UniProtKB-KW"/>
</dbReference>
<sequence>MKIVVLGSLNMDLVTNVPTLPRVGETVSGTSFRTTPGGKGANQAVAAKRLGASVSMIGQVGDDIYGTELLKSLRSEGVSVENVSVSHGTHTGVALIGVEDSGLNSITAVYGANMAESAAYEESIRQSVSDADVLLLQNEIPHRYNLIAAEEARKNDSVVIWDPAPVREGAVDLASIATLITPNEHEIVPFIDESEIIVADIESALELSLKINKNFSVIPIITLGEMGAVFVDKGETHAREARSVVAVDSVGAGDAFNGALAVGISEGMTLSEAVRFASLAGSICVQRRGAQVSMPTREEVDALLLGF</sequence>
<keyword evidence="5" id="KW-0479">Metal-binding</keyword>
<proteinExistence type="inferred from homology"/>
<evidence type="ECO:0000256" key="8">
    <source>
        <dbReference type="ARBA" id="ARBA00022840"/>
    </source>
</evidence>
<dbReference type="GO" id="GO:0005829">
    <property type="term" value="C:cytosol"/>
    <property type="evidence" value="ECO:0007669"/>
    <property type="project" value="TreeGrafter"/>
</dbReference>
<evidence type="ECO:0000256" key="10">
    <source>
        <dbReference type="ARBA" id="ARBA00022958"/>
    </source>
</evidence>
<keyword evidence="4" id="KW-0808">Transferase</keyword>
<evidence type="ECO:0000259" key="12">
    <source>
        <dbReference type="Pfam" id="PF00294"/>
    </source>
</evidence>
<dbReference type="Gene3D" id="3.40.1190.20">
    <property type="match status" value="1"/>
</dbReference>
<dbReference type="InterPro" id="IPR002139">
    <property type="entry name" value="Ribo/fructo_kinase"/>
</dbReference>